<evidence type="ECO:0000256" key="3">
    <source>
        <dbReference type="ARBA" id="ARBA00022692"/>
    </source>
</evidence>
<feature type="transmembrane region" description="Helical" evidence="7">
    <location>
        <begin position="129"/>
        <end position="150"/>
    </location>
</feature>
<dbReference type="GO" id="GO:0016020">
    <property type="term" value="C:membrane"/>
    <property type="evidence" value="ECO:0007669"/>
    <property type="project" value="UniProtKB-SubCell"/>
</dbReference>
<keyword evidence="4 7" id="KW-1133">Transmembrane helix</keyword>
<evidence type="ECO:0000256" key="5">
    <source>
        <dbReference type="ARBA" id="ARBA00023136"/>
    </source>
</evidence>
<keyword evidence="5 7" id="KW-0472">Membrane</keyword>
<proteinExistence type="inferred from homology"/>
<gene>
    <name evidence="8" type="ORF">BVC80_8975g16</name>
</gene>
<dbReference type="InterPro" id="IPR000109">
    <property type="entry name" value="POT_fam"/>
</dbReference>
<evidence type="ECO:0000256" key="1">
    <source>
        <dbReference type="ARBA" id="ARBA00004141"/>
    </source>
</evidence>
<dbReference type="InterPro" id="IPR036259">
    <property type="entry name" value="MFS_trans_sf"/>
</dbReference>
<dbReference type="EMBL" id="MVGT01000589">
    <property type="protein sequence ID" value="OVA16327.1"/>
    <property type="molecule type" value="Genomic_DNA"/>
</dbReference>
<feature type="transmembrane region" description="Helical" evidence="7">
    <location>
        <begin position="458"/>
        <end position="479"/>
    </location>
</feature>
<dbReference type="SUPFAM" id="SSF103473">
    <property type="entry name" value="MFS general substrate transporter"/>
    <property type="match status" value="1"/>
</dbReference>
<dbReference type="Gene3D" id="1.20.1250.20">
    <property type="entry name" value="MFS general substrate transporter like domains"/>
    <property type="match status" value="1"/>
</dbReference>
<dbReference type="AlphaFoldDB" id="A0A200R0T3"/>
<comment type="caution">
    <text evidence="8">The sequence shown here is derived from an EMBL/GenBank/DDBJ whole genome shotgun (WGS) entry which is preliminary data.</text>
</comment>
<feature type="transmembrane region" description="Helical" evidence="7">
    <location>
        <begin position="190"/>
        <end position="209"/>
    </location>
</feature>
<feature type="transmembrane region" description="Helical" evidence="7">
    <location>
        <begin position="91"/>
        <end position="109"/>
    </location>
</feature>
<keyword evidence="9" id="KW-1185">Reference proteome</keyword>
<dbReference type="GO" id="GO:0022857">
    <property type="term" value="F:transmembrane transporter activity"/>
    <property type="evidence" value="ECO:0007669"/>
    <property type="project" value="InterPro"/>
</dbReference>
<feature type="transmembrane region" description="Helical" evidence="7">
    <location>
        <begin position="235"/>
        <end position="257"/>
    </location>
</feature>
<evidence type="ECO:0000313" key="9">
    <source>
        <dbReference type="Proteomes" id="UP000195402"/>
    </source>
</evidence>
<feature type="transmembrane region" description="Helical" evidence="7">
    <location>
        <begin position="511"/>
        <end position="530"/>
    </location>
</feature>
<evidence type="ECO:0000256" key="2">
    <source>
        <dbReference type="ARBA" id="ARBA00005982"/>
    </source>
</evidence>
<feature type="region of interest" description="Disordered" evidence="6">
    <location>
        <begin position="1"/>
        <end position="27"/>
    </location>
</feature>
<accession>A0A200R0T3</accession>
<evidence type="ECO:0000256" key="4">
    <source>
        <dbReference type="ARBA" id="ARBA00022989"/>
    </source>
</evidence>
<feature type="transmembrane region" description="Helical" evidence="7">
    <location>
        <begin position="263"/>
        <end position="283"/>
    </location>
</feature>
<dbReference type="Proteomes" id="UP000195402">
    <property type="component" value="Unassembled WGS sequence"/>
</dbReference>
<keyword evidence="3 7" id="KW-0812">Transmembrane</keyword>
<organism evidence="8 9">
    <name type="scientific">Macleaya cordata</name>
    <name type="common">Five-seeded plume-poppy</name>
    <name type="synonym">Bocconia cordata</name>
    <dbReference type="NCBI Taxonomy" id="56857"/>
    <lineage>
        <taxon>Eukaryota</taxon>
        <taxon>Viridiplantae</taxon>
        <taxon>Streptophyta</taxon>
        <taxon>Embryophyta</taxon>
        <taxon>Tracheophyta</taxon>
        <taxon>Spermatophyta</taxon>
        <taxon>Magnoliopsida</taxon>
        <taxon>Ranunculales</taxon>
        <taxon>Papaveraceae</taxon>
        <taxon>Papaveroideae</taxon>
        <taxon>Macleaya</taxon>
    </lineage>
</organism>
<feature type="transmembrane region" description="Helical" evidence="7">
    <location>
        <begin position="421"/>
        <end position="446"/>
    </location>
</feature>
<dbReference type="InParanoid" id="A0A200R0T3"/>
<feature type="transmembrane region" description="Helical" evidence="7">
    <location>
        <begin position="542"/>
        <end position="563"/>
    </location>
</feature>
<evidence type="ECO:0000256" key="6">
    <source>
        <dbReference type="SAM" id="MobiDB-lite"/>
    </source>
</evidence>
<name>A0A200R0T3_MACCD</name>
<evidence type="ECO:0000256" key="7">
    <source>
        <dbReference type="SAM" id="Phobius"/>
    </source>
</evidence>
<dbReference type="GO" id="GO:0006857">
    <property type="term" value="P:oligopeptide transport"/>
    <property type="evidence" value="ECO:0007669"/>
    <property type="project" value="InterPro"/>
</dbReference>
<comment type="subcellular location">
    <subcellularLocation>
        <location evidence="1">Membrane</location>
        <topology evidence="1">Multi-pass membrane protein</topology>
    </subcellularLocation>
</comment>
<dbReference type="OMA" id="QRMINIG"/>
<dbReference type="Pfam" id="PF00854">
    <property type="entry name" value="PTR2"/>
    <property type="match status" value="1"/>
</dbReference>
<evidence type="ECO:0000313" key="8">
    <source>
        <dbReference type="EMBL" id="OVA16327.1"/>
    </source>
</evidence>
<sequence length="616" mass="67842">MVGGGKVGVDDDGGGGGSGQWMGRHPLGESLEQEDGLEDVFSTACHIIFTLDEYICIGEGFKNKLDVLPTQHTTFKGEKVSNRSKFGGWRSAYLIIGVGIAETIAYYGISSNLITYLTDGPLRQSTVAAAANVNAWVGAIWMLTLVGAFVADSFLGRFRTILLASLIYLMGLGLLTLSVVLLSFISPPSFQAIIIFTSLYLIAIGKAGFKPCIQAFGADQFDGQNPKECKSKSSFFNWWNFGLSNGSIISYLVLIYIEDNLGWGLGFGIPCILIAVALIIFLLGMKTYRYSMKEDKENPVLSIARVFVLAAKNWKSTSSSNTFQELGASGMSHHIRVSDHRFKFLDKALIDISTDPKESRKNGISCSISQVEDAKTVVSLVPIWITCLIYGIVVAQSLTFFTKQGNTMDRSIGPSFQIPAGSLQTFISLSVILFIPVYDLVFVPLARAFTGKTNGITMLQRIGSGIFLSIISMGCAAIIEKRRLQIALNFGLIDMPKEIVPMSMWWLIPQYALLGLADVFIVVGLQEFFYHQVPDGLRSVGLSLFFSMFGLGSFLSGFLISVIEKVTSGNGRYGWFSNNLNRAHLDYFYWLLAGLSVVEFFMFLYFSKSYVYKREA</sequence>
<protein>
    <submittedName>
        <fullName evidence="8">Proton-dependent oligopeptide transporter family</fullName>
    </submittedName>
</protein>
<reference evidence="8 9" key="1">
    <citation type="journal article" date="2017" name="Mol. Plant">
        <title>The Genome of Medicinal Plant Macleaya cordata Provides New Insights into Benzylisoquinoline Alkaloids Metabolism.</title>
        <authorList>
            <person name="Liu X."/>
            <person name="Liu Y."/>
            <person name="Huang P."/>
            <person name="Ma Y."/>
            <person name="Qing Z."/>
            <person name="Tang Q."/>
            <person name="Cao H."/>
            <person name="Cheng P."/>
            <person name="Zheng Y."/>
            <person name="Yuan Z."/>
            <person name="Zhou Y."/>
            <person name="Liu J."/>
            <person name="Tang Z."/>
            <person name="Zhuo Y."/>
            <person name="Zhang Y."/>
            <person name="Yu L."/>
            <person name="Huang J."/>
            <person name="Yang P."/>
            <person name="Peng Q."/>
            <person name="Zhang J."/>
            <person name="Jiang W."/>
            <person name="Zhang Z."/>
            <person name="Lin K."/>
            <person name="Ro D.K."/>
            <person name="Chen X."/>
            <person name="Xiong X."/>
            <person name="Shang Y."/>
            <person name="Huang S."/>
            <person name="Zeng J."/>
        </authorList>
    </citation>
    <scope>NUCLEOTIDE SEQUENCE [LARGE SCALE GENOMIC DNA]</scope>
    <source>
        <strain evidence="9">cv. BLH2017</strain>
        <tissue evidence="8">Root</tissue>
    </source>
</reference>
<feature type="transmembrane region" description="Helical" evidence="7">
    <location>
        <begin position="162"/>
        <end position="184"/>
    </location>
</feature>
<dbReference type="InterPro" id="IPR018456">
    <property type="entry name" value="PTR2_symporter_CS"/>
</dbReference>
<comment type="similarity">
    <text evidence="2">Belongs to the major facilitator superfamily. Proton-dependent oligopeptide transporter (POT/PTR) (TC 2.A.17) family.</text>
</comment>
<dbReference type="PROSITE" id="PS01022">
    <property type="entry name" value="PTR2_1"/>
    <property type="match status" value="1"/>
</dbReference>
<dbReference type="OrthoDB" id="8904098at2759"/>
<feature type="transmembrane region" description="Helical" evidence="7">
    <location>
        <begin position="377"/>
        <end position="401"/>
    </location>
</feature>
<feature type="transmembrane region" description="Helical" evidence="7">
    <location>
        <begin position="587"/>
        <end position="606"/>
    </location>
</feature>
<dbReference type="PANTHER" id="PTHR11654">
    <property type="entry name" value="OLIGOPEPTIDE TRANSPORTER-RELATED"/>
    <property type="match status" value="1"/>
</dbReference>